<dbReference type="EMBL" id="KZ155778">
    <property type="protein sequence ID" value="OUS47226.1"/>
    <property type="molecule type" value="Genomic_DNA"/>
</dbReference>
<protein>
    <submittedName>
        <fullName evidence="1">Halo-acid dehalogenase-like hydrolase</fullName>
    </submittedName>
</protein>
<dbReference type="PANTHER" id="PTHR43885:SF1">
    <property type="entry name" value="SUPERFAMILY HYDROLASE, PUTATIVE (AFU_ORTHOLOGUE AFUA_4G13290)-RELATED"/>
    <property type="match status" value="1"/>
</dbReference>
<dbReference type="RefSeq" id="XP_003080517.2">
    <property type="nucleotide sequence ID" value="XM_003080469.2"/>
</dbReference>
<sequence>MRTAVNPNLSLVTTRPQRSIFNSPRASLAIMSSTARPTTLCTFDVDGTLIHTVGDRANKLHKDAFAHGFRTVYGIETTIDVVSHQGSTDMLISAAVMRHHGLDEETIQERMATHCNAMSQYALERKADAADGLELLPGVLELLRELAERTDVVVCLVTGNLQPIAWAKMERLGVSEYFTLPRFGGFGSDHTDRGELVKLAATRAGELVDLDVASARRFHFGDTPQDIEAAERSGATAVGLLTGIFSREQLVESSKLDDPIIFPDLTDTRAVMRALGLE</sequence>
<dbReference type="GO" id="GO:0016787">
    <property type="term" value="F:hydrolase activity"/>
    <property type="evidence" value="ECO:0007669"/>
    <property type="project" value="UniProtKB-KW"/>
</dbReference>
<accession>A0A1Y5ICI8</accession>
<dbReference type="OMA" id="HRRAFSH"/>
<organism evidence="1">
    <name type="scientific">Ostreococcus tauri</name>
    <name type="common">Marine green alga</name>
    <dbReference type="NCBI Taxonomy" id="70448"/>
    <lineage>
        <taxon>Eukaryota</taxon>
        <taxon>Viridiplantae</taxon>
        <taxon>Chlorophyta</taxon>
        <taxon>Mamiellophyceae</taxon>
        <taxon>Mamiellales</taxon>
        <taxon>Bathycoccaceae</taxon>
        <taxon>Ostreococcus</taxon>
    </lineage>
</organism>
<dbReference type="SUPFAM" id="SSF56784">
    <property type="entry name" value="HAD-like"/>
    <property type="match status" value="1"/>
</dbReference>
<gene>
    <name evidence="1" type="ORF">BE221DRAFT_190740</name>
</gene>
<dbReference type="InterPro" id="IPR023214">
    <property type="entry name" value="HAD_sf"/>
</dbReference>
<proteinExistence type="predicted"/>
<dbReference type="Pfam" id="PF00702">
    <property type="entry name" value="Hydrolase"/>
    <property type="match status" value="1"/>
</dbReference>
<dbReference type="SFLD" id="SFLDG01129">
    <property type="entry name" value="C1.5:_HAD__Beta-PGM__Phosphata"/>
    <property type="match status" value="1"/>
</dbReference>
<dbReference type="OrthoDB" id="40579at2759"/>
<dbReference type="Proteomes" id="UP000195557">
    <property type="component" value="Unassembled WGS sequence"/>
</dbReference>
<dbReference type="SFLD" id="SFLDS00003">
    <property type="entry name" value="Haloacid_Dehalogenase"/>
    <property type="match status" value="1"/>
</dbReference>
<name>A0A1Y5ICI8_OSTTA</name>
<dbReference type="PANTHER" id="PTHR43885">
    <property type="entry name" value="HALOACID DEHALOGENASE-LIKE HYDROLASE"/>
    <property type="match status" value="1"/>
</dbReference>
<dbReference type="eggNOG" id="ENOG502S0Q8">
    <property type="taxonomic scope" value="Eukaryota"/>
</dbReference>
<dbReference type="InterPro" id="IPR023198">
    <property type="entry name" value="PGP-like_dom2"/>
</dbReference>
<dbReference type="Gene3D" id="3.40.50.1000">
    <property type="entry name" value="HAD superfamily/HAD-like"/>
    <property type="match status" value="1"/>
</dbReference>
<dbReference type="InterPro" id="IPR036412">
    <property type="entry name" value="HAD-like_sf"/>
</dbReference>
<reference evidence="1" key="1">
    <citation type="submission" date="2017-04" db="EMBL/GenBank/DDBJ databases">
        <title>Population genomics of picophytoplankton unveils novel chromosome hypervariability.</title>
        <authorList>
            <consortium name="DOE Joint Genome Institute"/>
            <person name="Blanc-Mathieu R."/>
            <person name="Krasovec M."/>
            <person name="Hebrard M."/>
            <person name="Yau S."/>
            <person name="Desgranges E."/>
            <person name="Martin J."/>
            <person name="Schackwitz W."/>
            <person name="Kuo A."/>
            <person name="Salin G."/>
            <person name="Donnadieu C."/>
            <person name="Desdevises Y."/>
            <person name="Sanchez-Ferandin S."/>
            <person name="Moreau H."/>
            <person name="Rivals E."/>
            <person name="Grigoriev I.V."/>
            <person name="Grimsley N."/>
            <person name="Eyre-Walker A."/>
            <person name="Piganeau G."/>
        </authorList>
    </citation>
    <scope>NUCLEOTIDE SEQUENCE [LARGE SCALE GENOMIC DNA]</scope>
    <source>
        <strain evidence="1">RCC 1115</strain>
    </source>
</reference>
<evidence type="ECO:0000313" key="1">
    <source>
        <dbReference type="EMBL" id="OUS47226.1"/>
    </source>
</evidence>
<dbReference type="Gene3D" id="1.10.150.240">
    <property type="entry name" value="Putative phosphatase, domain 2"/>
    <property type="match status" value="1"/>
</dbReference>
<dbReference type="AlphaFoldDB" id="A0A1Y5ICI8"/>
<dbReference type="KEGG" id="ota:OT_ostta07g04240"/>
<keyword evidence="1" id="KW-0378">Hydrolase</keyword>